<feature type="chain" id="PRO_5025605546" description="Carboxypeptidase regulatory-like domain-containing protein" evidence="1">
    <location>
        <begin position="29"/>
        <end position="113"/>
    </location>
</feature>
<dbReference type="EMBL" id="CP048836">
    <property type="protein sequence ID" value="QID19261.1"/>
    <property type="molecule type" value="Genomic_DNA"/>
</dbReference>
<dbReference type="AlphaFoldDB" id="A0A6C1B6D8"/>
<reference evidence="2 3" key="1">
    <citation type="submission" date="2020-02" db="EMBL/GenBank/DDBJ databases">
        <title>Nitrogenibacter mangrovi gen. nov., sp. nov. isolated from mangrove sediment, a denitrifying betaproteobacterium.</title>
        <authorList>
            <person name="Liao H."/>
            <person name="Tian Y."/>
        </authorList>
    </citation>
    <scope>NUCLEOTIDE SEQUENCE [LARGE SCALE GENOMIC DNA]</scope>
    <source>
        <strain evidence="2 3">M9-3-2</strain>
    </source>
</reference>
<organism evidence="2 3">
    <name type="scientific">Nitrogeniibacter mangrovi</name>
    <dbReference type="NCBI Taxonomy" id="2016596"/>
    <lineage>
        <taxon>Bacteria</taxon>
        <taxon>Pseudomonadati</taxon>
        <taxon>Pseudomonadota</taxon>
        <taxon>Betaproteobacteria</taxon>
        <taxon>Rhodocyclales</taxon>
        <taxon>Zoogloeaceae</taxon>
        <taxon>Nitrogeniibacter</taxon>
    </lineage>
</organism>
<evidence type="ECO:0000313" key="3">
    <source>
        <dbReference type="Proteomes" id="UP000501991"/>
    </source>
</evidence>
<evidence type="ECO:0000313" key="2">
    <source>
        <dbReference type="EMBL" id="QID19261.1"/>
    </source>
</evidence>
<sequence length="113" mass="12001">MAKRLDPALRAFLHAAAIAFALGGDALAAVTGEAPEGRPALSIDDDTADQPEQQSMDVKLLDGRGRPLLRLRADGPCSLLPLPAGRFTLLVRTHGLTRIERVDGPRAGLEIRA</sequence>
<evidence type="ECO:0000256" key="1">
    <source>
        <dbReference type="SAM" id="SignalP"/>
    </source>
</evidence>
<proteinExistence type="predicted"/>
<evidence type="ECO:0008006" key="4">
    <source>
        <dbReference type="Google" id="ProtNLM"/>
    </source>
</evidence>
<dbReference type="KEGG" id="azq:G3580_17535"/>
<keyword evidence="1" id="KW-0732">Signal</keyword>
<protein>
    <recommendedName>
        <fullName evidence="4">Carboxypeptidase regulatory-like domain-containing protein</fullName>
    </recommendedName>
</protein>
<dbReference type="RefSeq" id="WP_173767685.1">
    <property type="nucleotide sequence ID" value="NZ_CP048836.1"/>
</dbReference>
<keyword evidence="3" id="KW-1185">Reference proteome</keyword>
<dbReference type="Proteomes" id="UP000501991">
    <property type="component" value="Chromosome"/>
</dbReference>
<name>A0A6C1B6D8_9RHOO</name>
<gene>
    <name evidence="2" type="ORF">G3580_17535</name>
</gene>
<accession>A0A6C1B6D8</accession>
<feature type="signal peptide" evidence="1">
    <location>
        <begin position="1"/>
        <end position="28"/>
    </location>
</feature>